<dbReference type="InterPro" id="IPR009875">
    <property type="entry name" value="PilZ_domain"/>
</dbReference>
<keyword evidence="2" id="KW-1133">Transmembrane helix</keyword>
<dbReference type="Pfam" id="PF07238">
    <property type="entry name" value="PilZ"/>
    <property type="match status" value="1"/>
</dbReference>
<feature type="compositionally biased region" description="Gly residues" evidence="1">
    <location>
        <begin position="146"/>
        <end position="155"/>
    </location>
</feature>
<comment type="caution">
    <text evidence="4">The sequence shown here is derived from an EMBL/GenBank/DDBJ whole genome shotgun (WGS) entry which is preliminary data.</text>
</comment>
<feature type="domain" description="PilZ" evidence="3">
    <location>
        <begin position="200"/>
        <end position="280"/>
    </location>
</feature>
<organism evidence="4 5">
    <name type="scientific">Algimonas ampicilliniresistens</name>
    <dbReference type="NCBI Taxonomy" id="1298735"/>
    <lineage>
        <taxon>Bacteria</taxon>
        <taxon>Pseudomonadati</taxon>
        <taxon>Pseudomonadota</taxon>
        <taxon>Alphaproteobacteria</taxon>
        <taxon>Maricaulales</taxon>
        <taxon>Robiginitomaculaceae</taxon>
        <taxon>Algimonas</taxon>
    </lineage>
</organism>
<reference evidence="4" key="2">
    <citation type="submission" date="2023-01" db="EMBL/GenBank/DDBJ databases">
        <title>Draft genome sequence of Algimonas ampicilliniresistens strain NBRC 108219.</title>
        <authorList>
            <person name="Sun Q."/>
            <person name="Mori K."/>
        </authorList>
    </citation>
    <scope>NUCLEOTIDE SEQUENCE</scope>
    <source>
        <strain evidence="4">NBRC 108219</strain>
    </source>
</reference>
<keyword evidence="5" id="KW-1185">Reference proteome</keyword>
<keyword evidence="2" id="KW-0812">Transmembrane</keyword>
<evidence type="ECO:0000256" key="1">
    <source>
        <dbReference type="SAM" id="MobiDB-lite"/>
    </source>
</evidence>
<feature type="transmembrane region" description="Helical" evidence="2">
    <location>
        <begin position="173"/>
        <end position="190"/>
    </location>
</feature>
<proteinExistence type="predicted"/>
<evidence type="ECO:0000259" key="3">
    <source>
        <dbReference type="Pfam" id="PF07238"/>
    </source>
</evidence>
<dbReference type="Proteomes" id="UP001161391">
    <property type="component" value="Unassembled WGS sequence"/>
</dbReference>
<evidence type="ECO:0000313" key="4">
    <source>
        <dbReference type="EMBL" id="GLQ23771.1"/>
    </source>
</evidence>
<dbReference type="SUPFAM" id="SSF141371">
    <property type="entry name" value="PilZ domain-like"/>
    <property type="match status" value="1"/>
</dbReference>
<accession>A0ABQ5V8A2</accession>
<protein>
    <recommendedName>
        <fullName evidence="3">PilZ domain-containing protein</fullName>
    </recommendedName>
</protein>
<sequence>MRTASLIRKVQADKTHRNDFENFTRLENLVGQISLPALVPPETGDVLADESAAVRAYLSSIREAIAGSKSGYDDYARQTLITGLNRDLARSLQSLDQHWGCGPDEELSQEDEDIPVDAARGAGADEKTVEDRREETVNLQAKNPGSGSGAETGGQSNGVGLARGALMDGGTTLFSLIMLGIALIALGFYLRRRAKNRTVREARSLLHKPVQVRFGMEQAEMFVVDISMNGFKLEHSGRILHEGKVQVELEGIWHAGHVRWQNDFFAGVKFNKPINSETLSAVVQ</sequence>
<gene>
    <name evidence="4" type="ORF">GCM10007853_16450</name>
</gene>
<name>A0ABQ5V8A2_9PROT</name>
<dbReference type="EMBL" id="BSNK01000002">
    <property type="protein sequence ID" value="GLQ23771.1"/>
    <property type="molecule type" value="Genomic_DNA"/>
</dbReference>
<reference evidence="4" key="1">
    <citation type="journal article" date="2014" name="Int. J. Syst. Evol. Microbiol.">
        <title>Complete genome of a new Firmicutes species belonging to the dominant human colonic microbiota ('Ruminococcus bicirculans') reveals two chromosomes and a selective capacity to utilize plant glucans.</title>
        <authorList>
            <consortium name="NISC Comparative Sequencing Program"/>
            <person name="Wegmann U."/>
            <person name="Louis P."/>
            <person name="Goesmann A."/>
            <person name="Henrissat B."/>
            <person name="Duncan S.H."/>
            <person name="Flint H.J."/>
        </authorList>
    </citation>
    <scope>NUCLEOTIDE SEQUENCE</scope>
    <source>
        <strain evidence="4">NBRC 108219</strain>
    </source>
</reference>
<feature type="compositionally biased region" description="Basic and acidic residues" evidence="1">
    <location>
        <begin position="123"/>
        <end position="136"/>
    </location>
</feature>
<feature type="region of interest" description="Disordered" evidence="1">
    <location>
        <begin position="120"/>
        <end position="155"/>
    </location>
</feature>
<evidence type="ECO:0000256" key="2">
    <source>
        <dbReference type="SAM" id="Phobius"/>
    </source>
</evidence>
<keyword evidence="2" id="KW-0472">Membrane</keyword>
<evidence type="ECO:0000313" key="5">
    <source>
        <dbReference type="Proteomes" id="UP001161391"/>
    </source>
</evidence>